<evidence type="ECO:0000256" key="1">
    <source>
        <dbReference type="ARBA" id="ARBA00010556"/>
    </source>
</evidence>
<feature type="domain" description="Alpha-2-macroglobulin bait region" evidence="4">
    <location>
        <begin position="967"/>
        <end position="1107"/>
    </location>
</feature>
<feature type="chain" id="PRO_5011652170" evidence="3">
    <location>
        <begin position="23"/>
        <end position="2173"/>
    </location>
</feature>
<dbReference type="Gene3D" id="2.60.40.10">
    <property type="entry name" value="Immunoglobulins"/>
    <property type="match status" value="1"/>
</dbReference>
<dbReference type="Pfam" id="PF17973">
    <property type="entry name" value="bMG10"/>
    <property type="match status" value="1"/>
</dbReference>
<dbReference type="Pfam" id="PF07715">
    <property type="entry name" value="Plug"/>
    <property type="match status" value="1"/>
</dbReference>
<protein>
    <submittedName>
        <fullName evidence="6">TonB-dependent outer membrane receptor, SusC/RagA subfamily, signature region</fullName>
    </submittedName>
</protein>
<reference evidence="7" key="1">
    <citation type="submission" date="2016-10" db="EMBL/GenBank/DDBJ databases">
        <authorList>
            <person name="Varghese N."/>
            <person name="Submissions S."/>
        </authorList>
    </citation>
    <scope>NUCLEOTIDE SEQUENCE [LARGE SCALE GENOMIC DNA]</scope>
    <source>
        <strain evidence="7">CGMCC 1.12402</strain>
    </source>
</reference>
<dbReference type="PANTHER" id="PTHR40094:SF1">
    <property type="entry name" value="UBIQUITIN DOMAIN-CONTAINING PROTEIN"/>
    <property type="match status" value="1"/>
</dbReference>
<evidence type="ECO:0000259" key="4">
    <source>
        <dbReference type="SMART" id="SM01359"/>
    </source>
</evidence>
<dbReference type="RefSeq" id="WP_090256843.1">
    <property type="nucleotide sequence ID" value="NZ_FOIR01000001.1"/>
</dbReference>
<keyword evidence="3" id="KW-0732">Signal</keyword>
<feature type="signal peptide" evidence="3">
    <location>
        <begin position="1"/>
        <end position="22"/>
    </location>
</feature>
<keyword evidence="2" id="KW-0812">Transmembrane</keyword>
<dbReference type="Pfam" id="PF01835">
    <property type="entry name" value="MG2"/>
    <property type="match status" value="1"/>
</dbReference>
<evidence type="ECO:0000313" key="6">
    <source>
        <dbReference type="EMBL" id="SEV89636.1"/>
    </source>
</evidence>
<dbReference type="GO" id="GO:0009279">
    <property type="term" value="C:cell outer membrane"/>
    <property type="evidence" value="ECO:0007669"/>
    <property type="project" value="UniProtKB-SubCell"/>
</dbReference>
<evidence type="ECO:0000313" key="7">
    <source>
        <dbReference type="Proteomes" id="UP000199437"/>
    </source>
</evidence>
<gene>
    <name evidence="6" type="ORF">SAMN05216290_0537</name>
</gene>
<evidence type="ECO:0000256" key="2">
    <source>
        <dbReference type="PROSITE-ProRule" id="PRU01360"/>
    </source>
</evidence>
<dbReference type="OrthoDB" id="9767116at2"/>
<sequence>MKKTICTLALFLISLLSLNAQNISFEQAWRSVYRLENDGLTKSAWVKVDSIYAVAKRGNYQKELFRASIYQNKYQLLLEENAQQKVLERLDSLIATSDEPYKRLYHYLKAKSLKDYLERNTYKINSNDLEETDTTDFNFWGEQQFLNQIHHEFQKALAGSSDIKLDNKLLADLFEYPSWDAYDFLSLKDWITAEAIDFYLNSNGRSYTDFYESSFRKFLDWKEFSQIDFTPSDSFNKANGFYLLQMRSLDSRNSGNKNLATYWELMRLQILEDISYGEEVEKFIESYRNLLQDDTLEKDLIKIKLAQLLVAVNEEKSSMYDFENKHSINDNVLEEAHLLATEVLETSPESFEATQAKKLIQKIERTELELKQQAFVPKNTYSRFLLTFRNLRRINLKLYKVDKGQLDFLSRSYNQSNIDSLLNKIDVFSAKAYGLPETHDYQLHSTEILVDPLPPGQYALAVFNNEENKLSAISNFQVTNLSLLDIGSETQNQFLIADRLSGEGLANAEVTFSLRKGEETAFKTDNNGRIMVNGGSNNYNNTARVVYAGDTAYFGNINLYYNRYFDEDEEELYDVMSQIFTDRSIYRPGQTVYFKGLLTKRKGAERGIVANEQVLVSIYDANDETIYEEYHITNEFGSYSDSLKIPTNTLTGEFTIEVEEGDRPSDFFEYRTDNFNDGWETFSVENYKRPKFEVTANAIDSAYVLGDSVSFSGKATAFAGNSISGAKVKYAVHQKGYRTAPDPAAYYWENNWHNDEKLILDGELTVDPDGTFTITFPTSLQDGVNKTKWPEYEYEASFTVTDLNGESHELTKTIMVGFHSANTTLMLKQPVVKSDGSLTVNIISNSLNGEPTTTEGKLEIFRLDFNQAFLFERAWDAPDMPLMSQESFEEYFPNEPFDEPLLIPDTTLIFIKAVSLSEAKVTVEEINDWKSAKYYARYTPSSKSEKQVTTTFDLLENLEERLTPSFINITADKTAYKVGENANLTVASDAEEVTVYVLPTRRKGPKKEYVFHLKNRKRTIRIPIEEYDLGGFKFHYMAVGTNHAETGSLSINVPEPTTELNIETSSFRSLLEAGEQETWSFNITGAKKENVEAEVLASMYDASLDQFVPHNWRATPMAISGYNVYSRFSVSSSFRQTNGQSLLYNYYPDITFKRTPAFEAFGYSFTDPKSAQSNYLTTYITSRKSHLISRVDASIPKGKIQGVVRDEFGAELPGAAVIEDTNNVVPTNRKGEFSINAEEGDVLIFRFLGYKSVQVKIAKDNYLDIMLSPDTQKLSEVVVVGYGKQEKKSLTSSVLLMEVADEESLDIVFEEEPETLQVQVAGVNWSPSNSSNLTIRGASSLSAANQPLFVVDGVVVDASQLSPDEIADMSMLKGSAATSIYGARAANGVVIITSKKAATKQKELLDAVPARTNFRETAFFYPHLKTDAKGNVNFSFETPESLTEWKLQLLAHTKKYETKKLVSTIQTRKKLMVVPNLPRFIRVGDSLLVSAKVVNMQDSAIRATAQFTATDPFTNQPIELLSQQDQPVKQTDIAANSSVEVQWKIAVPEGLNGIQYRVVAATDNFSDGEENYLPVLPQKILVTESIPIWAAAADSSFTFELPALLNKPANVTDVSLKFELTKNPVWNVIQSLPYLIEFPFECSEQTFARIFANALGNKILKEHPQLESLVGDWSKLETQETPITRNATLKQLALEETPWLKAGQSAAERKASIARLINYDSLNVNLNEAVASLKEMQMSNGAFPWFKGGRFPNRTITTHIVSGLGQMRSLGFSLDSLGLEELAYNGLSYLDEAFISGYNRNSRDSTSTYLNPAIIYYLYARSYFMEVVPTAELQIALDYYLGLLERKWNDQSLQLKAMSALVFKRFDKNTLAKKLIRSLDENATFSEERGMYWLENEFNGGWFSAQIETHAIIMEAFEEISPELNRSKLLNQWLLQHKRVNAWPTTKATTLAIYAVLQNSNSSEPAQLRSIKVGSENIDTSSSTSDLFIEKTWASEEISAELGGVEISKMNDTPVWGALHYQFLQNSDEIVRQGGALQVDKRLYVIEQNGDQKEVTPSTNLKVGDKVRVQLLISIDRDMDFIHLKDGRSASFEPLDVLSGHQRFGNVWAYQSTKDASTHFFFDELSKGQHQLSYDVVINNAGTFSGAPATIESMYAPEFNARSKGGILKVIKQ</sequence>
<dbReference type="Pfam" id="PF07703">
    <property type="entry name" value="A2M_BRD"/>
    <property type="match status" value="1"/>
</dbReference>
<dbReference type="InterPro" id="IPR041246">
    <property type="entry name" value="Bact_MG10"/>
</dbReference>
<dbReference type="Gene3D" id="2.60.40.1930">
    <property type="match status" value="1"/>
</dbReference>
<dbReference type="Gene3D" id="2.170.130.10">
    <property type="entry name" value="TonB-dependent receptor, plug domain"/>
    <property type="match status" value="1"/>
</dbReference>
<keyword evidence="2" id="KW-1134">Transmembrane beta strand</keyword>
<comment type="similarity">
    <text evidence="1">Belongs to the protease inhibitor I39 (alpha-2-macroglobulin) family. Bacterial alpha-2-macroglobulin subfamily.</text>
</comment>
<dbReference type="PROSITE" id="PS52016">
    <property type="entry name" value="TONB_DEPENDENT_REC_3"/>
    <property type="match status" value="1"/>
</dbReference>
<comment type="subcellular location">
    <subcellularLocation>
        <location evidence="2">Cell outer membrane</location>
        <topology evidence="2">Multi-pass membrane protein</topology>
    </subcellularLocation>
</comment>
<dbReference type="PANTHER" id="PTHR40094">
    <property type="entry name" value="ALPHA-2-MACROGLOBULIN HOMOLOG"/>
    <property type="match status" value="1"/>
</dbReference>
<dbReference type="InterPro" id="IPR008930">
    <property type="entry name" value="Terpenoid_cyclase/PrenylTrfase"/>
</dbReference>
<dbReference type="InterPro" id="IPR012910">
    <property type="entry name" value="Plug_dom"/>
</dbReference>
<name>A0A1I0MP31_9BACT</name>
<dbReference type="InterPro" id="IPR002890">
    <property type="entry name" value="MG2"/>
</dbReference>
<keyword evidence="2" id="KW-0472">Membrane</keyword>
<evidence type="ECO:0000256" key="3">
    <source>
        <dbReference type="SAM" id="SignalP"/>
    </source>
</evidence>
<dbReference type="InterPro" id="IPR011625">
    <property type="entry name" value="A2M_N_BRD"/>
</dbReference>
<keyword evidence="7" id="KW-1185">Reference proteome</keyword>
<feature type="domain" description="Alpha-2-macroglobulin" evidence="5">
    <location>
        <begin position="1417"/>
        <end position="1507"/>
    </location>
</feature>
<keyword evidence="6" id="KW-0675">Receptor</keyword>
<dbReference type="InterPro" id="IPR001599">
    <property type="entry name" value="Macroglobln_a2"/>
</dbReference>
<proteinExistence type="inferred from homology"/>
<dbReference type="InterPro" id="IPR039426">
    <property type="entry name" value="TonB-dep_rcpt-like"/>
</dbReference>
<comment type="similarity">
    <text evidence="2">Belongs to the TonB-dependent receptor family.</text>
</comment>
<evidence type="ECO:0000259" key="5">
    <source>
        <dbReference type="SMART" id="SM01360"/>
    </source>
</evidence>
<dbReference type="EMBL" id="FOIR01000001">
    <property type="protein sequence ID" value="SEV89636.1"/>
    <property type="molecule type" value="Genomic_DNA"/>
</dbReference>
<dbReference type="SUPFAM" id="SSF56935">
    <property type="entry name" value="Porins"/>
    <property type="match status" value="1"/>
</dbReference>
<dbReference type="SMART" id="SM01360">
    <property type="entry name" value="A2M"/>
    <property type="match status" value="1"/>
</dbReference>
<dbReference type="GO" id="GO:0004866">
    <property type="term" value="F:endopeptidase inhibitor activity"/>
    <property type="evidence" value="ECO:0007669"/>
    <property type="project" value="InterPro"/>
</dbReference>
<dbReference type="SUPFAM" id="SSF49464">
    <property type="entry name" value="Carboxypeptidase regulatory domain-like"/>
    <property type="match status" value="1"/>
</dbReference>
<dbReference type="Proteomes" id="UP000199437">
    <property type="component" value="Unassembled WGS sequence"/>
</dbReference>
<dbReference type="Pfam" id="PF00207">
    <property type="entry name" value="A2M"/>
    <property type="match status" value="1"/>
</dbReference>
<dbReference type="InterPro" id="IPR013783">
    <property type="entry name" value="Ig-like_fold"/>
</dbReference>
<organism evidence="6 7">
    <name type="scientific">Roseivirga pacifica</name>
    <dbReference type="NCBI Taxonomy" id="1267423"/>
    <lineage>
        <taxon>Bacteria</taxon>
        <taxon>Pseudomonadati</taxon>
        <taxon>Bacteroidota</taxon>
        <taxon>Cytophagia</taxon>
        <taxon>Cytophagales</taxon>
        <taxon>Roseivirgaceae</taxon>
        <taxon>Roseivirga</taxon>
    </lineage>
</organism>
<dbReference type="SMART" id="SM01359">
    <property type="entry name" value="A2M_N_2"/>
    <property type="match status" value="1"/>
</dbReference>
<dbReference type="Pfam" id="PF13715">
    <property type="entry name" value="CarbopepD_reg_2"/>
    <property type="match status" value="1"/>
</dbReference>
<dbReference type="InterPro" id="IPR051802">
    <property type="entry name" value="YfhM-like"/>
</dbReference>
<dbReference type="STRING" id="1267423.SAMN05216290_0537"/>
<dbReference type="InterPro" id="IPR037066">
    <property type="entry name" value="Plug_dom_sf"/>
</dbReference>
<dbReference type="Gene3D" id="1.50.10.20">
    <property type="match status" value="1"/>
</dbReference>
<keyword evidence="2" id="KW-0813">Transport</keyword>
<keyword evidence="2" id="KW-0998">Cell outer membrane</keyword>
<dbReference type="SUPFAM" id="SSF48239">
    <property type="entry name" value="Terpenoid cyclases/Protein prenyltransferases"/>
    <property type="match status" value="1"/>
</dbReference>
<dbReference type="GeneID" id="99985296"/>
<dbReference type="InterPro" id="IPR008969">
    <property type="entry name" value="CarboxyPept-like_regulatory"/>
</dbReference>
<accession>A0A1I0MP31</accession>